<dbReference type="PRINTS" id="PR00344">
    <property type="entry name" value="BCTRLSENSOR"/>
</dbReference>
<proteinExistence type="predicted"/>
<dbReference type="InterPro" id="IPR036890">
    <property type="entry name" value="HATPase_C_sf"/>
</dbReference>
<evidence type="ECO:0000313" key="7">
    <source>
        <dbReference type="EMBL" id="BDI18631.1"/>
    </source>
</evidence>
<keyword evidence="4" id="KW-0418">Kinase</keyword>
<feature type="domain" description="Histidine kinase/HSP90-like ATPase" evidence="6">
    <location>
        <begin position="3"/>
        <end position="51"/>
    </location>
</feature>
<evidence type="ECO:0000256" key="4">
    <source>
        <dbReference type="ARBA" id="ARBA00022777"/>
    </source>
</evidence>
<gene>
    <name evidence="7" type="ORF">ANSO36C_44330</name>
</gene>
<evidence type="ECO:0000256" key="1">
    <source>
        <dbReference type="ARBA" id="ARBA00000085"/>
    </source>
</evidence>
<organism evidence="7 8">
    <name type="scientific">Nostoc cf. commune SO-36</name>
    <dbReference type="NCBI Taxonomy" id="449208"/>
    <lineage>
        <taxon>Bacteria</taxon>
        <taxon>Bacillati</taxon>
        <taxon>Cyanobacteriota</taxon>
        <taxon>Cyanophyceae</taxon>
        <taxon>Nostocales</taxon>
        <taxon>Nostocaceae</taxon>
        <taxon>Nostoc</taxon>
    </lineage>
</organism>
<protein>
    <recommendedName>
        <fullName evidence="2">histidine kinase</fullName>
        <ecNumber evidence="2">2.7.13.3</ecNumber>
    </recommendedName>
</protein>
<evidence type="ECO:0000256" key="2">
    <source>
        <dbReference type="ARBA" id="ARBA00012438"/>
    </source>
</evidence>
<keyword evidence="5" id="KW-0902">Two-component regulatory system</keyword>
<keyword evidence="3" id="KW-0808">Transferase</keyword>
<evidence type="ECO:0000259" key="6">
    <source>
        <dbReference type="Pfam" id="PF02518"/>
    </source>
</evidence>
<dbReference type="InterPro" id="IPR004358">
    <property type="entry name" value="Sig_transdc_His_kin-like_C"/>
</dbReference>
<dbReference type="InterPro" id="IPR003594">
    <property type="entry name" value="HATPase_dom"/>
</dbReference>
<dbReference type="Pfam" id="PF02518">
    <property type="entry name" value="HATPase_c"/>
    <property type="match status" value="1"/>
</dbReference>
<reference evidence="7" key="1">
    <citation type="submission" date="2022-04" db="EMBL/GenBank/DDBJ databases">
        <title>Complete genome sequence of a cyanobacterium, Nostoc sp. SO-36, isolated in Antarctica.</title>
        <authorList>
            <person name="Kanesaki Y."/>
            <person name="Effendi D."/>
            <person name="Sakamoto T."/>
            <person name="Ohtani S."/>
            <person name="Awai K."/>
        </authorList>
    </citation>
    <scope>NUCLEOTIDE SEQUENCE</scope>
    <source>
        <strain evidence="7">SO-36</strain>
    </source>
</reference>
<dbReference type="SUPFAM" id="SSF55874">
    <property type="entry name" value="ATPase domain of HSP90 chaperone/DNA topoisomerase II/histidine kinase"/>
    <property type="match status" value="1"/>
</dbReference>
<dbReference type="InterPro" id="IPR050736">
    <property type="entry name" value="Sensor_HK_Regulatory"/>
</dbReference>
<dbReference type="Proteomes" id="UP001055453">
    <property type="component" value="Chromosome"/>
</dbReference>
<dbReference type="EC" id="2.7.13.3" evidence="2"/>
<dbReference type="Gene3D" id="3.30.565.10">
    <property type="entry name" value="Histidine kinase-like ATPase, C-terminal domain"/>
    <property type="match status" value="1"/>
</dbReference>
<dbReference type="EMBL" id="AP025732">
    <property type="protein sequence ID" value="BDI18631.1"/>
    <property type="molecule type" value="Genomic_DNA"/>
</dbReference>
<evidence type="ECO:0000256" key="3">
    <source>
        <dbReference type="ARBA" id="ARBA00022679"/>
    </source>
</evidence>
<comment type="catalytic activity">
    <reaction evidence="1">
        <text>ATP + protein L-histidine = ADP + protein N-phospho-L-histidine.</text>
        <dbReference type="EC" id="2.7.13.3"/>
    </reaction>
</comment>
<keyword evidence="8" id="KW-1185">Reference proteome</keyword>
<evidence type="ECO:0000313" key="8">
    <source>
        <dbReference type="Proteomes" id="UP001055453"/>
    </source>
</evidence>
<dbReference type="PANTHER" id="PTHR43711:SF13">
    <property type="entry name" value="DRUG SENSORY PROTEIN A"/>
    <property type="match status" value="1"/>
</dbReference>
<evidence type="ECO:0000256" key="5">
    <source>
        <dbReference type="ARBA" id="ARBA00023012"/>
    </source>
</evidence>
<sequence length="75" mass="8390">MNAFFRVENRVHTLEGTGLGLSIVRNIIDRHRSKVHLVSEVGIGTTFWFDLAAFEDKAPAIQVEPIAEEPKITTV</sequence>
<dbReference type="PANTHER" id="PTHR43711">
    <property type="entry name" value="TWO-COMPONENT HISTIDINE KINASE"/>
    <property type="match status" value="1"/>
</dbReference>
<accession>A0ABN6Q652</accession>
<name>A0ABN6Q652_NOSCO</name>